<feature type="compositionally biased region" description="Basic and acidic residues" evidence="1">
    <location>
        <begin position="237"/>
        <end position="250"/>
    </location>
</feature>
<feature type="region of interest" description="Disordered" evidence="1">
    <location>
        <begin position="493"/>
        <end position="530"/>
    </location>
</feature>
<feature type="compositionally biased region" description="Basic and acidic residues" evidence="1">
    <location>
        <begin position="314"/>
        <end position="330"/>
    </location>
</feature>
<feature type="compositionally biased region" description="Basic and acidic residues" evidence="1">
    <location>
        <begin position="498"/>
        <end position="518"/>
    </location>
</feature>
<feature type="compositionally biased region" description="Basic and acidic residues" evidence="1">
    <location>
        <begin position="105"/>
        <end position="119"/>
    </location>
</feature>
<evidence type="ECO:0000313" key="3">
    <source>
        <dbReference type="Proteomes" id="UP001519460"/>
    </source>
</evidence>
<feature type="compositionally biased region" description="Basic and acidic residues" evidence="1">
    <location>
        <begin position="13"/>
        <end position="26"/>
    </location>
</feature>
<reference evidence="2 3" key="1">
    <citation type="journal article" date="2023" name="Sci. Data">
        <title>Genome assembly of the Korean intertidal mud-creeper Batillaria attramentaria.</title>
        <authorList>
            <person name="Patra A.K."/>
            <person name="Ho P.T."/>
            <person name="Jun S."/>
            <person name="Lee S.J."/>
            <person name="Kim Y."/>
            <person name="Won Y.J."/>
        </authorList>
    </citation>
    <scope>NUCLEOTIDE SEQUENCE [LARGE SCALE GENOMIC DNA]</scope>
    <source>
        <strain evidence="2">Wonlab-2016</strain>
    </source>
</reference>
<dbReference type="EMBL" id="JACVVK020000393">
    <property type="protein sequence ID" value="KAK7475794.1"/>
    <property type="molecule type" value="Genomic_DNA"/>
</dbReference>
<sequence length="730" mass="80894">MGKSKRKDRTHRKTVDQHEEKRKMRESVLKVFRTRAHSPGGGGALLVNEASNKAMSISEAKNSSHSHKTCNARDFSWSSSDLEAEGGTDSQRESRKRKRHRKTVTGKESRSVDGVKHRGLDRTDGVGYITRGRLTRNVGLFNPGRKSSTVVRDPVPVPESVQQDVDKTLRQILHYDEKCDNSPAPSASPQNSSGKLSDSDHFSSTDLNHIFPKIPPVHDIASGMLSELDMQCRKNFKNREPPQQRTRSVEVTRSNSDVKTPGSGLPPSSSFSHRHHSVHSLSQGSAPLAISRGSTASDTRLNVFPTKASCVSSERSRKGRDDAAVRRESSSMELQPCLVNTSDLGINDSAICLLQCNAMMSKISSLCDTAQQRTRNVEVTRSYSDVKTHGSGLPPSSPSQRHHSVHSLSQGSAPLGMSCGLIASDTRLNVFPTKASCVSSERSRKGRDDAAVRRESSSMELQPCLVNTSDLGISDSAISLLQCNAMMSKISSLCGGRDSSRISTDEQRRHSVGSDHNFHQNHSQSAHGQPSGYYCTNSVRMNAQAKHFRHDSFLDKVMGGSNTHQTSSQHYLGSTDHRCSQPQHAISEAHQDTGHNHRSHDAYYRSQWCLSDVLMDGSRREDTDSLYSSHYGNKPTHCPSTREVLNSDTQLPDYKHHDLLDQLDCDTEAKVKPPHTWSARKRNHGDCRMAETLTRECNSWGWGHSEMLPPLHKPLNTPSPPEKLSLHRLY</sequence>
<accession>A0ABD0JLT4</accession>
<comment type="caution">
    <text evidence="2">The sequence shown here is derived from an EMBL/GenBank/DDBJ whole genome shotgun (WGS) entry which is preliminary data.</text>
</comment>
<feature type="region of interest" description="Disordered" evidence="1">
    <location>
        <begin position="709"/>
        <end position="730"/>
    </location>
</feature>
<feature type="compositionally biased region" description="Basic residues" evidence="1">
    <location>
        <begin position="94"/>
        <end position="104"/>
    </location>
</feature>
<evidence type="ECO:0000313" key="2">
    <source>
        <dbReference type="EMBL" id="KAK7475794.1"/>
    </source>
</evidence>
<feature type="region of interest" description="Disordered" evidence="1">
    <location>
        <begin position="1"/>
        <end position="26"/>
    </location>
</feature>
<feature type="region of interest" description="Disordered" evidence="1">
    <location>
        <begin position="378"/>
        <end position="410"/>
    </location>
</feature>
<feature type="compositionally biased region" description="Basic residues" evidence="1">
    <location>
        <begin position="1"/>
        <end position="12"/>
    </location>
</feature>
<protein>
    <submittedName>
        <fullName evidence="2">Uncharacterized protein</fullName>
    </submittedName>
</protein>
<dbReference type="Proteomes" id="UP001519460">
    <property type="component" value="Unassembled WGS sequence"/>
</dbReference>
<feature type="compositionally biased region" description="Polar residues" evidence="1">
    <location>
        <begin position="520"/>
        <end position="530"/>
    </location>
</feature>
<organism evidence="2 3">
    <name type="scientific">Batillaria attramentaria</name>
    <dbReference type="NCBI Taxonomy" id="370345"/>
    <lineage>
        <taxon>Eukaryota</taxon>
        <taxon>Metazoa</taxon>
        <taxon>Spiralia</taxon>
        <taxon>Lophotrochozoa</taxon>
        <taxon>Mollusca</taxon>
        <taxon>Gastropoda</taxon>
        <taxon>Caenogastropoda</taxon>
        <taxon>Sorbeoconcha</taxon>
        <taxon>Cerithioidea</taxon>
        <taxon>Batillariidae</taxon>
        <taxon>Batillaria</taxon>
    </lineage>
</organism>
<proteinExistence type="predicted"/>
<feature type="region of interest" description="Disordered" evidence="1">
    <location>
        <begin position="79"/>
        <end position="119"/>
    </location>
</feature>
<name>A0ABD0JLT4_9CAEN</name>
<evidence type="ECO:0000256" key="1">
    <source>
        <dbReference type="SAM" id="MobiDB-lite"/>
    </source>
</evidence>
<dbReference type="AlphaFoldDB" id="A0ABD0JLT4"/>
<feature type="region of interest" description="Disordered" evidence="1">
    <location>
        <begin position="235"/>
        <end position="291"/>
    </location>
</feature>
<feature type="region of interest" description="Disordered" evidence="1">
    <location>
        <begin position="177"/>
        <end position="201"/>
    </location>
</feature>
<keyword evidence="3" id="KW-1185">Reference proteome</keyword>
<feature type="compositionally biased region" description="Low complexity" evidence="1">
    <location>
        <begin position="261"/>
        <end position="271"/>
    </location>
</feature>
<feature type="compositionally biased region" description="Low complexity" evidence="1">
    <location>
        <begin position="181"/>
        <end position="193"/>
    </location>
</feature>
<gene>
    <name evidence="2" type="ORF">BaRGS_00032940</name>
</gene>
<feature type="region of interest" description="Disordered" evidence="1">
    <location>
        <begin position="308"/>
        <end position="332"/>
    </location>
</feature>